<evidence type="ECO:0000313" key="7">
    <source>
        <dbReference type="EMBL" id="GLL14511.1"/>
    </source>
</evidence>
<gene>
    <name evidence="7" type="ORF">GCM10017577_56580</name>
</gene>
<dbReference type="InterPro" id="IPR013324">
    <property type="entry name" value="RNA_pol_sigma_r3/r4-like"/>
</dbReference>
<dbReference type="InterPro" id="IPR039425">
    <property type="entry name" value="RNA_pol_sigma-70-like"/>
</dbReference>
<accession>A0A9W6LAL3</accession>
<dbReference type="Gene3D" id="1.10.1740.10">
    <property type="match status" value="1"/>
</dbReference>
<dbReference type="InterPro" id="IPR013325">
    <property type="entry name" value="RNA_pol_sigma_r2"/>
</dbReference>
<reference evidence="7" key="2">
    <citation type="submission" date="2023-01" db="EMBL/GenBank/DDBJ databases">
        <authorList>
            <person name="Sun Q."/>
            <person name="Evtushenko L."/>
        </authorList>
    </citation>
    <scope>NUCLEOTIDE SEQUENCE</scope>
    <source>
        <strain evidence="7">VKM Ac-1069</strain>
    </source>
</reference>
<evidence type="ECO:0000256" key="4">
    <source>
        <dbReference type="ARBA" id="ARBA00023163"/>
    </source>
</evidence>
<evidence type="ECO:0000313" key="8">
    <source>
        <dbReference type="Proteomes" id="UP001143463"/>
    </source>
</evidence>
<dbReference type="PANTHER" id="PTHR43133">
    <property type="entry name" value="RNA POLYMERASE ECF-TYPE SIGMA FACTO"/>
    <property type="match status" value="1"/>
</dbReference>
<evidence type="ECO:0000256" key="3">
    <source>
        <dbReference type="ARBA" id="ARBA00023082"/>
    </source>
</evidence>
<dbReference type="InterPro" id="IPR014284">
    <property type="entry name" value="RNA_pol_sigma-70_dom"/>
</dbReference>
<reference evidence="7" key="1">
    <citation type="journal article" date="2014" name="Int. J. Syst. Evol. Microbiol.">
        <title>Complete genome sequence of Corynebacterium casei LMG S-19264T (=DSM 44701T), isolated from a smear-ripened cheese.</title>
        <authorList>
            <consortium name="US DOE Joint Genome Institute (JGI-PGF)"/>
            <person name="Walter F."/>
            <person name="Albersmeier A."/>
            <person name="Kalinowski J."/>
            <person name="Ruckert C."/>
        </authorList>
    </citation>
    <scope>NUCLEOTIDE SEQUENCE</scope>
    <source>
        <strain evidence="7">VKM Ac-1069</strain>
    </source>
</reference>
<dbReference type="SUPFAM" id="SSF88659">
    <property type="entry name" value="Sigma3 and sigma4 domains of RNA polymerase sigma factors"/>
    <property type="match status" value="1"/>
</dbReference>
<dbReference type="GO" id="GO:0016987">
    <property type="term" value="F:sigma factor activity"/>
    <property type="evidence" value="ECO:0007669"/>
    <property type="project" value="UniProtKB-KW"/>
</dbReference>
<organism evidence="7 8">
    <name type="scientific">Pseudonocardia halophobica</name>
    <dbReference type="NCBI Taxonomy" id="29401"/>
    <lineage>
        <taxon>Bacteria</taxon>
        <taxon>Bacillati</taxon>
        <taxon>Actinomycetota</taxon>
        <taxon>Actinomycetes</taxon>
        <taxon>Pseudonocardiales</taxon>
        <taxon>Pseudonocardiaceae</taxon>
        <taxon>Pseudonocardia</taxon>
    </lineage>
</organism>
<dbReference type="EMBL" id="BSFQ01000033">
    <property type="protein sequence ID" value="GLL14511.1"/>
    <property type="molecule type" value="Genomic_DNA"/>
</dbReference>
<dbReference type="Gene3D" id="1.10.10.10">
    <property type="entry name" value="Winged helix-like DNA-binding domain superfamily/Winged helix DNA-binding domain"/>
    <property type="match status" value="1"/>
</dbReference>
<feature type="domain" description="RNA polymerase sigma-70 region 2" evidence="5">
    <location>
        <begin position="31"/>
        <end position="98"/>
    </location>
</feature>
<dbReference type="RefSeq" id="WP_037050542.1">
    <property type="nucleotide sequence ID" value="NZ_BAAAUZ010000033.1"/>
</dbReference>
<proteinExistence type="inferred from homology"/>
<keyword evidence="8" id="KW-1185">Reference proteome</keyword>
<evidence type="ECO:0000259" key="6">
    <source>
        <dbReference type="Pfam" id="PF08281"/>
    </source>
</evidence>
<evidence type="ECO:0000256" key="2">
    <source>
        <dbReference type="ARBA" id="ARBA00023015"/>
    </source>
</evidence>
<dbReference type="Proteomes" id="UP001143463">
    <property type="component" value="Unassembled WGS sequence"/>
</dbReference>
<dbReference type="Pfam" id="PF08281">
    <property type="entry name" value="Sigma70_r4_2"/>
    <property type="match status" value="1"/>
</dbReference>
<dbReference type="GO" id="GO:0003677">
    <property type="term" value="F:DNA binding"/>
    <property type="evidence" value="ECO:0007669"/>
    <property type="project" value="InterPro"/>
</dbReference>
<comment type="similarity">
    <text evidence="1">Belongs to the sigma-70 factor family. ECF subfamily.</text>
</comment>
<keyword evidence="2" id="KW-0805">Transcription regulation</keyword>
<dbReference type="InterPro" id="IPR007627">
    <property type="entry name" value="RNA_pol_sigma70_r2"/>
</dbReference>
<dbReference type="PANTHER" id="PTHR43133:SF62">
    <property type="entry name" value="RNA POLYMERASE SIGMA FACTOR SIGZ"/>
    <property type="match status" value="1"/>
</dbReference>
<comment type="caution">
    <text evidence="7">The sequence shown here is derived from an EMBL/GenBank/DDBJ whole genome shotgun (WGS) entry which is preliminary data.</text>
</comment>
<sequence length="192" mass="20437">MAWRARPVDGFPDDLLLAGLASGDAELSVAFVRRFQSRVFGVAMAVLGDPCQAEDVAQQAFERAWRHAAVFDPRRGSVTTWLTAITHHLAIDAVRARRAAPVDPMALEEVLGAGPDGPERATLAAESAAELRAAIRALPAEQARALVLAAFRGLTAREVAESEGIPVGTAKTRIRTAMVRLAAVLEPKRGPS</sequence>
<evidence type="ECO:0000256" key="1">
    <source>
        <dbReference type="ARBA" id="ARBA00010641"/>
    </source>
</evidence>
<dbReference type="Pfam" id="PF04542">
    <property type="entry name" value="Sigma70_r2"/>
    <property type="match status" value="1"/>
</dbReference>
<dbReference type="GO" id="GO:0006352">
    <property type="term" value="P:DNA-templated transcription initiation"/>
    <property type="evidence" value="ECO:0007669"/>
    <property type="project" value="InterPro"/>
</dbReference>
<keyword evidence="4" id="KW-0804">Transcription</keyword>
<dbReference type="InterPro" id="IPR036388">
    <property type="entry name" value="WH-like_DNA-bd_sf"/>
</dbReference>
<dbReference type="AlphaFoldDB" id="A0A9W6LAL3"/>
<dbReference type="SUPFAM" id="SSF88946">
    <property type="entry name" value="Sigma2 domain of RNA polymerase sigma factors"/>
    <property type="match status" value="1"/>
</dbReference>
<dbReference type="InterPro" id="IPR013249">
    <property type="entry name" value="RNA_pol_sigma70_r4_t2"/>
</dbReference>
<protein>
    <submittedName>
        <fullName evidence="7">RNA polymerase sigma E protein</fullName>
    </submittedName>
</protein>
<name>A0A9W6LAL3_9PSEU</name>
<dbReference type="CDD" id="cd06171">
    <property type="entry name" value="Sigma70_r4"/>
    <property type="match status" value="1"/>
</dbReference>
<keyword evidence="3" id="KW-0731">Sigma factor</keyword>
<evidence type="ECO:0000259" key="5">
    <source>
        <dbReference type="Pfam" id="PF04542"/>
    </source>
</evidence>
<dbReference type="NCBIfam" id="TIGR02937">
    <property type="entry name" value="sigma70-ECF"/>
    <property type="match status" value="1"/>
</dbReference>
<feature type="domain" description="RNA polymerase sigma factor 70 region 4 type 2" evidence="6">
    <location>
        <begin position="130"/>
        <end position="181"/>
    </location>
</feature>